<proteinExistence type="predicted"/>
<dbReference type="Proteomes" id="UP001050691">
    <property type="component" value="Unassembled WGS sequence"/>
</dbReference>
<dbReference type="AlphaFoldDB" id="A0AAV4ZXS2"/>
<evidence type="ECO:0000313" key="2">
    <source>
        <dbReference type="Proteomes" id="UP001050691"/>
    </source>
</evidence>
<sequence length="159" mass="18443">MSEQKEQKEKLELRLREQDKKIAHADGVVLEQSQELRKIKSLFYPMLFRVVMDDLRKVIVDGLGEHSWHQIEQGSREETVKDEIEKLKTKSQLTFSSSALDMALLLVDDHSKRRNDGNTATHTGTYEDISAAILSLHQDKERNLFIDCYKLAYNQEPVL</sequence>
<dbReference type="EMBL" id="BPWL01000001">
    <property type="protein sequence ID" value="GJJ06600.1"/>
    <property type="molecule type" value="Genomic_DNA"/>
</dbReference>
<gene>
    <name evidence="1" type="ORF">Clacol_000793</name>
</gene>
<evidence type="ECO:0000313" key="1">
    <source>
        <dbReference type="EMBL" id="GJJ06600.1"/>
    </source>
</evidence>
<name>A0AAV4ZXS2_9AGAM</name>
<comment type="caution">
    <text evidence="1">The sequence shown here is derived from an EMBL/GenBank/DDBJ whole genome shotgun (WGS) entry which is preliminary data.</text>
</comment>
<reference evidence="1" key="1">
    <citation type="submission" date="2021-10" db="EMBL/GenBank/DDBJ databases">
        <title>De novo Genome Assembly of Clathrus columnatus (Basidiomycota, Fungi) Using Illumina and Nanopore Sequence Data.</title>
        <authorList>
            <person name="Ogiso-Tanaka E."/>
            <person name="Itagaki H."/>
            <person name="Hosoya T."/>
            <person name="Hosaka K."/>
        </authorList>
    </citation>
    <scope>NUCLEOTIDE SEQUENCE</scope>
    <source>
        <strain evidence="1">MO-923</strain>
    </source>
</reference>
<keyword evidence="2" id="KW-1185">Reference proteome</keyword>
<protein>
    <submittedName>
        <fullName evidence="1">Uncharacterized protein</fullName>
    </submittedName>
</protein>
<organism evidence="1 2">
    <name type="scientific">Clathrus columnatus</name>
    <dbReference type="NCBI Taxonomy" id="1419009"/>
    <lineage>
        <taxon>Eukaryota</taxon>
        <taxon>Fungi</taxon>
        <taxon>Dikarya</taxon>
        <taxon>Basidiomycota</taxon>
        <taxon>Agaricomycotina</taxon>
        <taxon>Agaricomycetes</taxon>
        <taxon>Phallomycetidae</taxon>
        <taxon>Phallales</taxon>
        <taxon>Clathraceae</taxon>
        <taxon>Clathrus</taxon>
    </lineage>
</organism>
<accession>A0AAV4ZXS2</accession>